<sequence length="112" mass="12178">MELQPDDGPRSSLGIGPSSDYAVGPHRELTRRFVKGIGKLTRNTPRDHRKKTGRLTARILEVVGLAGISTGKPPVSSDWTTRTVERGRLLAVEPPRSVVEPPIPGFQAADDE</sequence>
<evidence type="ECO:0000313" key="2">
    <source>
        <dbReference type="EMBL" id="RRT49707.1"/>
    </source>
</evidence>
<proteinExistence type="predicted"/>
<gene>
    <name evidence="2" type="ORF">B296_00049183</name>
</gene>
<dbReference type="AlphaFoldDB" id="A0A426YDG6"/>
<feature type="region of interest" description="Disordered" evidence="1">
    <location>
        <begin position="1"/>
        <end position="27"/>
    </location>
</feature>
<comment type="caution">
    <text evidence="2">The sequence shown here is derived from an EMBL/GenBank/DDBJ whole genome shotgun (WGS) entry which is preliminary data.</text>
</comment>
<dbReference type="Proteomes" id="UP000287651">
    <property type="component" value="Unassembled WGS sequence"/>
</dbReference>
<evidence type="ECO:0000313" key="3">
    <source>
        <dbReference type="Proteomes" id="UP000287651"/>
    </source>
</evidence>
<reference evidence="2 3" key="1">
    <citation type="journal article" date="2014" name="Agronomy (Basel)">
        <title>A Draft Genome Sequence for Ensete ventricosum, the Drought-Tolerant Tree Against Hunger.</title>
        <authorList>
            <person name="Harrison J."/>
            <person name="Moore K.A."/>
            <person name="Paszkiewicz K."/>
            <person name="Jones T."/>
            <person name="Grant M."/>
            <person name="Ambacheew D."/>
            <person name="Muzemil S."/>
            <person name="Studholme D.J."/>
        </authorList>
    </citation>
    <scope>NUCLEOTIDE SEQUENCE [LARGE SCALE GENOMIC DNA]</scope>
</reference>
<protein>
    <submittedName>
        <fullName evidence="2">Uncharacterized protein</fullName>
    </submittedName>
</protein>
<evidence type="ECO:0000256" key="1">
    <source>
        <dbReference type="SAM" id="MobiDB-lite"/>
    </source>
</evidence>
<name>A0A426YDG6_ENSVE</name>
<dbReference type="EMBL" id="AMZH03013170">
    <property type="protein sequence ID" value="RRT49707.1"/>
    <property type="molecule type" value="Genomic_DNA"/>
</dbReference>
<organism evidence="2 3">
    <name type="scientific">Ensete ventricosum</name>
    <name type="common">Abyssinian banana</name>
    <name type="synonym">Musa ensete</name>
    <dbReference type="NCBI Taxonomy" id="4639"/>
    <lineage>
        <taxon>Eukaryota</taxon>
        <taxon>Viridiplantae</taxon>
        <taxon>Streptophyta</taxon>
        <taxon>Embryophyta</taxon>
        <taxon>Tracheophyta</taxon>
        <taxon>Spermatophyta</taxon>
        <taxon>Magnoliopsida</taxon>
        <taxon>Liliopsida</taxon>
        <taxon>Zingiberales</taxon>
        <taxon>Musaceae</taxon>
        <taxon>Ensete</taxon>
    </lineage>
</organism>
<accession>A0A426YDG6</accession>